<organism evidence="6 7">
    <name type="scientific">Amorphus orientalis</name>
    <dbReference type="NCBI Taxonomy" id="649198"/>
    <lineage>
        <taxon>Bacteria</taxon>
        <taxon>Pseudomonadati</taxon>
        <taxon>Pseudomonadota</taxon>
        <taxon>Alphaproteobacteria</taxon>
        <taxon>Hyphomicrobiales</taxon>
        <taxon>Amorphaceae</taxon>
        <taxon>Amorphus</taxon>
    </lineage>
</organism>
<dbReference type="SUPFAM" id="SSF48179">
    <property type="entry name" value="6-phosphogluconate dehydrogenase C-terminal domain-like"/>
    <property type="match status" value="1"/>
</dbReference>
<evidence type="ECO:0000313" key="7">
    <source>
        <dbReference type="Proteomes" id="UP001229244"/>
    </source>
</evidence>
<name>A0AAE3VQ08_9HYPH</name>
<dbReference type="GO" id="GO:0050661">
    <property type="term" value="F:NADP binding"/>
    <property type="evidence" value="ECO:0007669"/>
    <property type="project" value="InterPro"/>
</dbReference>
<feature type="domain" description="6-phosphogluconate dehydrogenase NADP-binding" evidence="4">
    <location>
        <begin position="8"/>
        <end position="166"/>
    </location>
</feature>
<evidence type="ECO:0000256" key="3">
    <source>
        <dbReference type="PIRSR" id="PIRSR000103-1"/>
    </source>
</evidence>
<comment type="caution">
    <text evidence="6">The sequence shown here is derived from an EMBL/GenBank/DDBJ whole genome shotgun (WGS) entry which is preliminary data.</text>
</comment>
<dbReference type="InterPro" id="IPR006115">
    <property type="entry name" value="6PGDH_NADP-bd"/>
</dbReference>
<keyword evidence="1" id="KW-0560">Oxidoreductase</keyword>
<dbReference type="Gene3D" id="1.10.1040.10">
    <property type="entry name" value="N-(1-d-carboxylethyl)-l-norvaline Dehydrogenase, domain 2"/>
    <property type="match status" value="1"/>
</dbReference>
<dbReference type="RefSeq" id="WP_306885809.1">
    <property type="nucleotide sequence ID" value="NZ_JAUSUL010000002.1"/>
</dbReference>
<dbReference type="GO" id="GO:0051287">
    <property type="term" value="F:NAD binding"/>
    <property type="evidence" value="ECO:0007669"/>
    <property type="project" value="InterPro"/>
</dbReference>
<feature type="domain" description="3-hydroxyisobutyrate dehydrogenase-like NAD-binding" evidence="5">
    <location>
        <begin position="169"/>
        <end position="289"/>
    </location>
</feature>
<protein>
    <submittedName>
        <fullName evidence="6">3-hydroxyisobutyrate dehydrogenase-like beta-hydroxyacid dehydrogenase</fullName>
    </submittedName>
</protein>
<dbReference type="PANTHER" id="PTHR43060:SF15">
    <property type="entry name" value="3-HYDROXYISOBUTYRATE DEHYDROGENASE-LIKE 1, MITOCHONDRIAL-RELATED"/>
    <property type="match status" value="1"/>
</dbReference>
<dbReference type="SUPFAM" id="SSF51735">
    <property type="entry name" value="NAD(P)-binding Rossmann-fold domains"/>
    <property type="match status" value="1"/>
</dbReference>
<evidence type="ECO:0000259" key="4">
    <source>
        <dbReference type="Pfam" id="PF03446"/>
    </source>
</evidence>
<dbReference type="GO" id="GO:0016491">
    <property type="term" value="F:oxidoreductase activity"/>
    <property type="evidence" value="ECO:0007669"/>
    <property type="project" value="UniProtKB-KW"/>
</dbReference>
<dbReference type="EMBL" id="JAUSUL010000002">
    <property type="protein sequence ID" value="MDQ0315982.1"/>
    <property type="molecule type" value="Genomic_DNA"/>
</dbReference>
<dbReference type="InterPro" id="IPR008927">
    <property type="entry name" value="6-PGluconate_DH-like_C_sf"/>
</dbReference>
<keyword evidence="2" id="KW-0520">NAD</keyword>
<evidence type="ECO:0000259" key="5">
    <source>
        <dbReference type="Pfam" id="PF14833"/>
    </source>
</evidence>
<dbReference type="AlphaFoldDB" id="A0AAE3VQ08"/>
<dbReference type="PANTHER" id="PTHR43060">
    <property type="entry name" value="3-HYDROXYISOBUTYRATE DEHYDROGENASE-LIKE 1, MITOCHONDRIAL-RELATED"/>
    <property type="match status" value="1"/>
</dbReference>
<dbReference type="PIRSF" id="PIRSF000103">
    <property type="entry name" value="HIBADH"/>
    <property type="match status" value="1"/>
</dbReference>
<dbReference type="InterPro" id="IPR029154">
    <property type="entry name" value="HIBADH-like_NADP-bd"/>
</dbReference>
<dbReference type="Gene3D" id="3.40.50.720">
    <property type="entry name" value="NAD(P)-binding Rossmann-like Domain"/>
    <property type="match status" value="1"/>
</dbReference>
<dbReference type="Pfam" id="PF03446">
    <property type="entry name" value="NAD_binding_2"/>
    <property type="match status" value="1"/>
</dbReference>
<dbReference type="Pfam" id="PF14833">
    <property type="entry name" value="NAD_binding_11"/>
    <property type="match status" value="1"/>
</dbReference>
<keyword evidence="7" id="KW-1185">Reference proteome</keyword>
<evidence type="ECO:0000256" key="2">
    <source>
        <dbReference type="ARBA" id="ARBA00023027"/>
    </source>
</evidence>
<dbReference type="InterPro" id="IPR036291">
    <property type="entry name" value="NAD(P)-bd_dom_sf"/>
</dbReference>
<feature type="active site" evidence="3">
    <location>
        <position position="175"/>
    </location>
</feature>
<evidence type="ECO:0000256" key="1">
    <source>
        <dbReference type="ARBA" id="ARBA00023002"/>
    </source>
</evidence>
<dbReference type="InterPro" id="IPR013328">
    <property type="entry name" value="6PGD_dom2"/>
</dbReference>
<accession>A0AAE3VQ08</accession>
<sequence>MMDASPRFGFAGLGVMGVPMARHLLDPGPLTVWNRTASRADGLVSEGAALAETPAALLDASDLVGICILDGAAVREVALGKDGFIAAAEKAGKTIVDFSTIAPDEAQAIGSELKTHGIDWIDAPVSGGVPAAEAGSLIVLAGGDAAAIERARPLIDRVSSRMTHLGPSGAGQLAKLCNQMIVANNMMVMAETLAFGRKAGVDVEQLAAALKGGFADSLPLQIFGPRMATHTYEPKLGGASVMLKDLKMAVAAAQAADAWTPTSERTIELYRSLGKKPGHSLDDDISSLITLFEDE</sequence>
<proteinExistence type="predicted"/>
<dbReference type="Proteomes" id="UP001229244">
    <property type="component" value="Unassembled WGS sequence"/>
</dbReference>
<reference evidence="6" key="1">
    <citation type="submission" date="2023-07" db="EMBL/GenBank/DDBJ databases">
        <title>Genomic Encyclopedia of Type Strains, Phase IV (KMG-IV): sequencing the most valuable type-strain genomes for metagenomic binning, comparative biology and taxonomic classification.</title>
        <authorList>
            <person name="Goeker M."/>
        </authorList>
    </citation>
    <scope>NUCLEOTIDE SEQUENCE</scope>
    <source>
        <strain evidence="6">DSM 21202</strain>
    </source>
</reference>
<evidence type="ECO:0000313" key="6">
    <source>
        <dbReference type="EMBL" id="MDQ0315982.1"/>
    </source>
</evidence>
<dbReference type="InterPro" id="IPR015815">
    <property type="entry name" value="HIBADH-related"/>
</dbReference>
<gene>
    <name evidence="6" type="ORF">J2S73_002439</name>
</gene>